<name>A0ABN2ZJ89_9ACTN</name>
<dbReference type="SUPFAM" id="SSF53955">
    <property type="entry name" value="Lysozyme-like"/>
    <property type="match status" value="1"/>
</dbReference>
<comment type="caution">
    <text evidence="3">The sequence shown here is derived from an EMBL/GenBank/DDBJ whole genome shotgun (WGS) entry which is preliminary data.</text>
</comment>
<proteinExistence type="predicted"/>
<dbReference type="PANTHER" id="PTHR30163:SF8">
    <property type="entry name" value="LYTIC MUREIN TRANSGLYCOSYLASE"/>
    <property type="match status" value="1"/>
</dbReference>
<dbReference type="Proteomes" id="UP001501771">
    <property type="component" value="Unassembled WGS sequence"/>
</dbReference>
<evidence type="ECO:0000313" key="3">
    <source>
        <dbReference type="EMBL" id="GAA2143087.1"/>
    </source>
</evidence>
<dbReference type="RefSeq" id="WP_344149692.1">
    <property type="nucleotide sequence ID" value="NZ_BAAAQR010000003.1"/>
</dbReference>
<reference evidence="3 4" key="1">
    <citation type="journal article" date="2019" name="Int. J. Syst. Evol. Microbiol.">
        <title>The Global Catalogue of Microorganisms (GCM) 10K type strain sequencing project: providing services to taxonomists for standard genome sequencing and annotation.</title>
        <authorList>
            <consortium name="The Broad Institute Genomics Platform"/>
            <consortium name="The Broad Institute Genome Sequencing Center for Infectious Disease"/>
            <person name="Wu L."/>
            <person name="Ma J."/>
        </authorList>
    </citation>
    <scope>NUCLEOTIDE SEQUENCE [LARGE SCALE GENOMIC DNA]</scope>
    <source>
        <strain evidence="3 4">JCM 16022</strain>
    </source>
</reference>
<keyword evidence="4" id="KW-1185">Reference proteome</keyword>
<dbReference type="InterPro" id="IPR023346">
    <property type="entry name" value="Lysozyme-like_dom_sf"/>
</dbReference>
<accession>A0ABN2ZJ89</accession>
<feature type="chain" id="PRO_5047202746" description="Transglycosylase SLT domain-containing protein" evidence="1">
    <location>
        <begin position="23"/>
        <end position="239"/>
    </location>
</feature>
<sequence length="239" mass="24948">MPPSFRLIAALAVALGVLTAGAFALQAHDRKGRPADADLTAQRYVAARLGAPLPPRVGARWVQRTARAEDIPAPAVRAYTHAQLHAPRGCHVGWTTLAGIGYVESHHGTLGGRVLQADGRSSSPILGPALNGRGAFAAIRSTPASRAVHGDAVWEHAVGPMQFLPETWGRYAVDGDGNGHADALDLDDAATTAARYLCAAGGDLQTSVGWEKAVLAYNHSTAYVDDVYAAASAYAARAR</sequence>
<gene>
    <name evidence="3" type="ORF">GCM10009844_15080</name>
</gene>
<feature type="domain" description="Transglycosylase SLT" evidence="2">
    <location>
        <begin position="154"/>
        <end position="201"/>
    </location>
</feature>
<keyword evidence="1" id="KW-0732">Signal</keyword>
<protein>
    <recommendedName>
        <fullName evidence="2">Transglycosylase SLT domain-containing protein</fullName>
    </recommendedName>
</protein>
<dbReference type="EMBL" id="BAAAQR010000003">
    <property type="protein sequence ID" value="GAA2143087.1"/>
    <property type="molecule type" value="Genomic_DNA"/>
</dbReference>
<organism evidence="3 4">
    <name type="scientific">Nocardioides koreensis</name>
    <dbReference type="NCBI Taxonomy" id="433651"/>
    <lineage>
        <taxon>Bacteria</taxon>
        <taxon>Bacillati</taxon>
        <taxon>Actinomycetota</taxon>
        <taxon>Actinomycetes</taxon>
        <taxon>Propionibacteriales</taxon>
        <taxon>Nocardioidaceae</taxon>
        <taxon>Nocardioides</taxon>
    </lineage>
</organism>
<dbReference type="Pfam" id="PF13406">
    <property type="entry name" value="SLT_2"/>
    <property type="match status" value="1"/>
</dbReference>
<dbReference type="InterPro" id="IPR043426">
    <property type="entry name" value="MltB-like"/>
</dbReference>
<evidence type="ECO:0000256" key="1">
    <source>
        <dbReference type="SAM" id="SignalP"/>
    </source>
</evidence>
<dbReference type="Gene3D" id="1.10.530.10">
    <property type="match status" value="1"/>
</dbReference>
<evidence type="ECO:0000313" key="4">
    <source>
        <dbReference type="Proteomes" id="UP001501771"/>
    </source>
</evidence>
<feature type="signal peptide" evidence="1">
    <location>
        <begin position="1"/>
        <end position="22"/>
    </location>
</feature>
<evidence type="ECO:0000259" key="2">
    <source>
        <dbReference type="Pfam" id="PF13406"/>
    </source>
</evidence>
<dbReference type="PANTHER" id="PTHR30163">
    <property type="entry name" value="MEMBRANE-BOUND LYTIC MUREIN TRANSGLYCOSYLASE B"/>
    <property type="match status" value="1"/>
</dbReference>
<dbReference type="InterPro" id="IPR031304">
    <property type="entry name" value="SLT_2"/>
</dbReference>